<protein>
    <submittedName>
        <fullName evidence="1">Uncharacterized protein</fullName>
    </submittedName>
</protein>
<dbReference type="PATRIC" id="fig|649747.3.peg.3188"/>
<comment type="caution">
    <text evidence="1">The sequence shown here is derived from an EMBL/GenBank/DDBJ whole genome shotgun (WGS) entry which is preliminary data.</text>
</comment>
<keyword evidence="2" id="KW-1185">Reference proteome</keyword>
<gene>
    <name evidence="1" type="ORF">HMPREF0083_03516</name>
</gene>
<dbReference type="STRING" id="649747.HMPREF0083_03516"/>
<accession>U1YC83</accession>
<dbReference type="Proteomes" id="UP000016511">
    <property type="component" value="Unassembled WGS sequence"/>
</dbReference>
<sequence>MQEIYIGEDIMRKVAKVGLSCLLALTVAAPVVAIPGAIEAAPKKATAKKSYTTAERAYIKYQSDTLYKLRTQTEDLIKLLEKYDEYENKDAEKFVVLFINKVEAWDKTLKQTEKYRPQDVPGTLKKAHSFFTEARKHNLAAYQLLSNTILGEEDLSDAQVDKEMDKFFKEYALFKGKAGSFNEEINRLNKIYK</sequence>
<dbReference type="HOGENOM" id="CLU_1406196_0_0_9"/>
<organism evidence="1 2">
    <name type="scientific">Aneurinibacillus aneurinilyticus ATCC 12856</name>
    <dbReference type="NCBI Taxonomy" id="649747"/>
    <lineage>
        <taxon>Bacteria</taxon>
        <taxon>Bacillati</taxon>
        <taxon>Bacillota</taxon>
        <taxon>Bacilli</taxon>
        <taxon>Bacillales</taxon>
        <taxon>Paenibacillaceae</taxon>
        <taxon>Aneurinibacillus group</taxon>
        <taxon>Aneurinibacillus</taxon>
    </lineage>
</organism>
<name>U1YC83_ANEAE</name>
<evidence type="ECO:0000313" key="2">
    <source>
        <dbReference type="Proteomes" id="UP000016511"/>
    </source>
</evidence>
<dbReference type="EMBL" id="AWSJ01000215">
    <property type="protein sequence ID" value="ERI08411.1"/>
    <property type="molecule type" value="Genomic_DNA"/>
</dbReference>
<dbReference type="AlphaFoldDB" id="U1YC83"/>
<proteinExistence type="predicted"/>
<evidence type="ECO:0000313" key="1">
    <source>
        <dbReference type="EMBL" id="ERI08411.1"/>
    </source>
</evidence>
<reference evidence="1 2" key="1">
    <citation type="submission" date="2013-08" db="EMBL/GenBank/DDBJ databases">
        <authorList>
            <person name="Weinstock G."/>
            <person name="Sodergren E."/>
            <person name="Wylie T."/>
            <person name="Fulton L."/>
            <person name="Fulton R."/>
            <person name="Fronick C."/>
            <person name="O'Laughlin M."/>
            <person name="Godfrey J."/>
            <person name="Miner T."/>
            <person name="Herter B."/>
            <person name="Appelbaum E."/>
            <person name="Cordes M."/>
            <person name="Lek S."/>
            <person name="Wollam A."/>
            <person name="Pepin K.H."/>
            <person name="Palsikar V.B."/>
            <person name="Mitreva M."/>
            <person name="Wilson R.K."/>
        </authorList>
    </citation>
    <scope>NUCLEOTIDE SEQUENCE [LARGE SCALE GENOMIC DNA]</scope>
    <source>
        <strain evidence="1 2">ATCC 12856</strain>
    </source>
</reference>